<evidence type="ECO:0000259" key="5">
    <source>
        <dbReference type="PROSITE" id="PS50949"/>
    </source>
</evidence>
<keyword evidence="1" id="KW-0805">Transcription regulation</keyword>
<dbReference type="CDD" id="cd07377">
    <property type="entry name" value="WHTH_GntR"/>
    <property type="match status" value="1"/>
</dbReference>
<keyword evidence="2" id="KW-0238">DNA-binding</keyword>
<name>A0ABP3HMX0_9ALTE</name>
<keyword evidence="7" id="KW-1185">Reference proteome</keyword>
<protein>
    <recommendedName>
        <fullName evidence="4">Histidine utilization repressor</fullName>
    </recommendedName>
</protein>
<dbReference type="PROSITE" id="PS50949">
    <property type="entry name" value="HTH_GNTR"/>
    <property type="match status" value="1"/>
</dbReference>
<dbReference type="InterPro" id="IPR001034">
    <property type="entry name" value="DeoR_HTH"/>
</dbReference>
<dbReference type="PANTHER" id="PTHR44846:SF16">
    <property type="entry name" value="TRANSCRIPTIONAL REGULATOR PHNF-RELATED"/>
    <property type="match status" value="1"/>
</dbReference>
<dbReference type="InterPro" id="IPR010248">
    <property type="entry name" value="His_ut_repres"/>
</dbReference>
<dbReference type="PRINTS" id="PR00037">
    <property type="entry name" value="HTHLACR"/>
</dbReference>
<evidence type="ECO:0000256" key="1">
    <source>
        <dbReference type="ARBA" id="ARBA00023015"/>
    </source>
</evidence>
<proteinExistence type="predicted"/>
<evidence type="ECO:0000256" key="3">
    <source>
        <dbReference type="ARBA" id="ARBA00023163"/>
    </source>
</evidence>
<dbReference type="SUPFAM" id="SSF64288">
    <property type="entry name" value="Chorismate lyase-like"/>
    <property type="match status" value="1"/>
</dbReference>
<dbReference type="SMART" id="SM00866">
    <property type="entry name" value="UTRA"/>
    <property type="match status" value="1"/>
</dbReference>
<evidence type="ECO:0000256" key="4">
    <source>
        <dbReference type="NCBIfam" id="TIGR02018"/>
    </source>
</evidence>
<dbReference type="PRINTS" id="PR00035">
    <property type="entry name" value="HTHGNTR"/>
</dbReference>
<dbReference type="InterPro" id="IPR000524">
    <property type="entry name" value="Tscrpt_reg_HTH_GntR"/>
</dbReference>
<sequence>MLPILYRQVLCVNLYNHVNRQLSTLQGRRVADSKYQQIKTYILQQIETGLWAEGDAVPSENQLAAEFGVSRMTARRALQELAEQGVLQRTQGAATCVAPLKSQSSMLQIRNIADEIRERQHQHRAQVLELVEVKADKALAVHFALQPGAPLYYSLICHWQDDEPLQLEQRYVNPALAPDYLKQDFSQLTPHEYLCSAAPLTEAEHKVQAMLADALAQQHLAMAAGAPCLRLHRTTWSRDGVVSHALLTHPGEKYQLGGHLTFVPGERINRRQA</sequence>
<dbReference type="InterPro" id="IPR011663">
    <property type="entry name" value="UTRA"/>
</dbReference>
<reference evidence="7" key="1">
    <citation type="journal article" date="2019" name="Int. J. Syst. Evol. Microbiol.">
        <title>The Global Catalogue of Microorganisms (GCM) 10K type strain sequencing project: providing services to taxonomists for standard genome sequencing and annotation.</title>
        <authorList>
            <consortium name="The Broad Institute Genomics Platform"/>
            <consortium name="The Broad Institute Genome Sequencing Center for Infectious Disease"/>
            <person name="Wu L."/>
            <person name="Ma J."/>
        </authorList>
    </citation>
    <scope>NUCLEOTIDE SEQUENCE [LARGE SCALE GENOMIC DNA]</scope>
    <source>
        <strain evidence="7">JCM 13378</strain>
    </source>
</reference>
<dbReference type="EMBL" id="BAAAEI010000031">
    <property type="protein sequence ID" value="GAA0373579.1"/>
    <property type="molecule type" value="Genomic_DNA"/>
</dbReference>
<dbReference type="SUPFAM" id="SSF46785">
    <property type="entry name" value="Winged helix' DNA-binding domain"/>
    <property type="match status" value="1"/>
</dbReference>
<dbReference type="Proteomes" id="UP001501757">
    <property type="component" value="Unassembled WGS sequence"/>
</dbReference>
<dbReference type="InterPro" id="IPR028978">
    <property type="entry name" value="Chorismate_lyase_/UTRA_dom_sf"/>
</dbReference>
<evidence type="ECO:0000313" key="6">
    <source>
        <dbReference type="EMBL" id="GAA0373579.1"/>
    </source>
</evidence>
<accession>A0ABP3HMX0</accession>
<dbReference type="Pfam" id="PF07702">
    <property type="entry name" value="UTRA"/>
    <property type="match status" value="1"/>
</dbReference>
<feature type="domain" description="HTH gntR-type" evidence="5">
    <location>
        <begin position="32"/>
        <end position="100"/>
    </location>
</feature>
<organism evidence="6 7">
    <name type="scientific">Bowmanella denitrificans</name>
    <dbReference type="NCBI Taxonomy" id="366582"/>
    <lineage>
        <taxon>Bacteria</taxon>
        <taxon>Pseudomonadati</taxon>
        <taxon>Pseudomonadota</taxon>
        <taxon>Gammaproteobacteria</taxon>
        <taxon>Alteromonadales</taxon>
        <taxon>Alteromonadaceae</taxon>
        <taxon>Bowmanella</taxon>
    </lineage>
</organism>
<dbReference type="SMART" id="SM00420">
    <property type="entry name" value="HTH_DEOR"/>
    <property type="match status" value="1"/>
</dbReference>
<comment type="caution">
    <text evidence="6">The sequence shown here is derived from an EMBL/GenBank/DDBJ whole genome shotgun (WGS) entry which is preliminary data.</text>
</comment>
<dbReference type="InterPro" id="IPR036388">
    <property type="entry name" value="WH-like_DNA-bd_sf"/>
</dbReference>
<dbReference type="NCBIfam" id="TIGR02018">
    <property type="entry name" value="his_ut_repres"/>
    <property type="match status" value="1"/>
</dbReference>
<dbReference type="Gene3D" id="1.10.10.10">
    <property type="entry name" value="Winged helix-like DNA-binding domain superfamily/Winged helix DNA-binding domain"/>
    <property type="match status" value="1"/>
</dbReference>
<gene>
    <name evidence="6" type="primary">hutC</name>
    <name evidence="6" type="ORF">GCM10009092_42150</name>
</gene>
<keyword evidence="3" id="KW-0804">Transcription</keyword>
<dbReference type="PANTHER" id="PTHR44846">
    <property type="entry name" value="MANNOSYL-D-GLYCERATE TRANSPORT/METABOLISM SYSTEM REPRESSOR MNGR-RELATED"/>
    <property type="match status" value="1"/>
</dbReference>
<dbReference type="InterPro" id="IPR036390">
    <property type="entry name" value="WH_DNA-bd_sf"/>
</dbReference>
<evidence type="ECO:0000256" key="2">
    <source>
        <dbReference type="ARBA" id="ARBA00023125"/>
    </source>
</evidence>
<dbReference type="Gene3D" id="3.40.1410.10">
    <property type="entry name" value="Chorismate lyase-like"/>
    <property type="match status" value="1"/>
</dbReference>
<dbReference type="SMART" id="SM00345">
    <property type="entry name" value="HTH_GNTR"/>
    <property type="match status" value="1"/>
</dbReference>
<dbReference type="InterPro" id="IPR050679">
    <property type="entry name" value="Bact_HTH_transcr_reg"/>
</dbReference>
<evidence type="ECO:0000313" key="7">
    <source>
        <dbReference type="Proteomes" id="UP001501757"/>
    </source>
</evidence>
<dbReference type="Pfam" id="PF00392">
    <property type="entry name" value="GntR"/>
    <property type="match status" value="1"/>
</dbReference>